<dbReference type="RefSeq" id="WP_323574542.1">
    <property type="nucleotide sequence ID" value="NZ_JAYGJQ010000001.1"/>
</dbReference>
<feature type="domain" description="Histidine kinase" evidence="2">
    <location>
        <begin position="255"/>
        <end position="356"/>
    </location>
</feature>
<dbReference type="PROSITE" id="PS50109">
    <property type="entry name" value="HIS_KIN"/>
    <property type="match status" value="1"/>
</dbReference>
<keyword evidence="1" id="KW-0472">Membrane</keyword>
<proteinExistence type="predicted"/>
<dbReference type="InterPro" id="IPR005467">
    <property type="entry name" value="His_kinase_dom"/>
</dbReference>
<keyword evidence="1" id="KW-0812">Transmembrane</keyword>
<keyword evidence="1" id="KW-1133">Transmembrane helix</keyword>
<dbReference type="InterPro" id="IPR003594">
    <property type="entry name" value="HATPase_dom"/>
</dbReference>
<feature type="transmembrane region" description="Helical" evidence="1">
    <location>
        <begin position="40"/>
        <end position="60"/>
    </location>
</feature>
<feature type="transmembrane region" description="Helical" evidence="1">
    <location>
        <begin position="98"/>
        <end position="121"/>
    </location>
</feature>
<name>A0ABU5VPT6_9BACT</name>
<feature type="transmembrane region" description="Helical" evidence="1">
    <location>
        <begin position="10"/>
        <end position="28"/>
    </location>
</feature>
<evidence type="ECO:0000313" key="4">
    <source>
        <dbReference type="Proteomes" id="UP001302274"/>
    </source>
</evidence>
<dbReference type="Gene3D" id="3.30.565.10">
    <property type="entry name" value="Histidine kinase-like ATPase, C-terminal domain"/>
    <property type="match status" value="1"/>
</dbReference>
<gene>
    <name evidence="3" type="ORF">SHI21_02515</name>
</gene>
<dbReference type="Pfam" id="PF02518">
    <property type="entry name" value="HATPase_c"/>
    <property type="match status" value="1"/>
</dbReference>
<reference evidence="3 4" key="1">
    <citation type="submission" date="2023-11" db="EMBL/GenBank/DDBJ databases">
        <title>A Novel Polar Bacteriovorax (B. antarcticus) Isolated from the Biocrust in Antarctica.</title>
        <authorList>
            <person name="Mun W."/>
            <person name="Choi S.Y."/>
            <person name="Mitchell R.J."/>
        </authorList>
    </citation>
    <scope>NUCLEOTIDE SEQUENCE [LARGE SCALE GENOMIC DNA]</scope>
    <source>
        <strain evidence="3 4">PP10</strain>
    </source>
</reference>
<accession>A0ABU5VPT6</accession>
<protein>
    <submittedName>
        <fullName evidence="3">ATP-binding protein</fullName>
    </submittedName>
</protein>
<keyword evidence="3" id="KW-0067">ATP-binding</keyword>
<organism evidence="3 4">
    <name type="scientific">Bacteriovorax antarcticus</name>
    <dbReference type="NCBI Taxonomy" id="3088717"/>
    <lineage>
        <taxon>Bacteria</taxon>
        <taxon>Pseudomonadati</taxon>
        <taxon>Bdellovibrionota</taxon>
        <taxon>Bacteriovoracia</taxon>
        <taxon>Bacteriovoracales</taxon>
        <taxon>Bacteriovoracaceae</taxon>
        <taxon>Bacteriovorax</taxon>
    </lineage>
</organism>
<dbReference type="GO" id="GO:0005524">
    <property type="term" value="F:ATP binding"/>
    <property type="evidence" value="ECO:0007669"/>
    <property type="project" value="UniProtKB-KW"/>
</dbReference>
<evidence type="ECO:0000313" key="3">
    <source>
        <dbReference type="EMBL" id="MEA9355053.1"/>
    </source>
</evidence>
<comment type="caution">
    <text evidence="3">The sequence shown here is derived from an EMBL/GenBank/DDBJ whole genome shotgun (WGS) entry which is preliminary data.</text>
</comment>
<sequence>MEANFKYRKAFLIIAYGVLLQSLILPYIEISALDDAQFRQYIVCKGLIMAFYIFSIFCLHTKRLPRYWVAFFHIGCFSYTLIGQYFNPGYHYAVMQFMFVTAIIFEGFPVMATLLMVAYIVEYAMLPFSHSIFPAYQFFHVNVYNALISTWIACVALERYVNRVKYKKGFLDRKLRYKGIKTDLFLHDLKNNLQPLVSLYPDQEDFRKIVKTIQDFNSFNDEEDILFSEVVNRTKEKFNIQGEVTFTGSEDFFIDQLDLQTILCNLMTNSHKAAAAKKIELEMHIRNKFSGFSYEDNAGGMTDEQYKFFSQKDFKPYSGHEKNGLGLLLIKKLVEHQEGKFFIKKIPNGTRFEITY</sequence>
<evidence type="ECO:0000256" key="1">
    <source>
        <dbReference type="SAM" id="Phobius"/>
    </source>
</evidence>
<dbReference type="Proteomes" id="UP001302274">
    <property type="component" value="Unassembled WGS sequence"/>
</dbReference>
<dbReference type="EMBL" id="JAYGJQ010000001">
    <property type="protein sequence ID" value="MEA9355053.1"/>
    <property type="molecule type" value="Genomic_DNA"/>
</dbReference>
<dbReference type="InterPro" id="IPR036890">
    <property type="entry name" value="HATPase_C_sf"/>
</dbReference>
<evidence type="ECO:0000259" key="2">
    <source>
        <dbReference type="PROSITE" id="PS50109"/>
    </source>
</evidence>
<keyword evidence="3" id="KW-0547">Nucleotide-binding</keyword>
<feature type="transmembrane region" description="Helical" evidence="1">
    <location>
        <begin position="67"/>
        <end position="86"/>
    </location>
</feature>
<dbReference type="SUPFAM" id="SSF55874">
    <property type="entry name" value="ATPase domain of HSP90 chaperone/DNA topoisomerase II/histidine kinase"/>
    <property type="match status" value="1"/>
</dbReference>
<keyword evidence="4" id="KW-1185">Reference proteome</keyword>